<proteinExistence type="predicted"/>
<protein>
    <recommendedName>
        <fullName evidence="1">Toprim domain-containing protein</fullName>
    </recommendedName>
</protein>
<sequence length="375" mass="42589">IEESGLIVKKKKGTGFYDRFRNRIIFPIQDNIDRVIGFGGRTFDNDDPDIPKYINSNENLLYHKGKYLYGFNNAADSIRQADSAFIVEGYIDVIRMHKEGIKNTVAPLGTALTEDQISLIMRYTRKINLAFDSDDAGEKAMLRSISLMHQQGLDPSVICLPSGKDPGDFFDEYTTDDFDLLVAEAVSGIDYIVNVHIDSKKEYNANERITILQELAEYFNNMNDDILKIDFLKKISSALGINENILRQELIKLTRRATASSSHHEDITKKDTGVSTELYLLLLILSNPDLLPIAAGRLDDSYFHGKWTRKLWNAVSRASDNTHWDSGTVFSYLDNGEFIEYLSGKLIEDRLNINPESQIIDVVSSLKEKSIRERI</sequence>
<dbReference type="InterPro" id="IPR006171">
    <property type="entry name" value="TOPRIM_dom"/>
</dbReference>
<dbReference type="Gene3D" id="3.40.1360.10">
    <property type="match status" value="1"/>
</dbReference>
<dbReference type="GO" id="GO:0006269">
    <property type="term" value="P:DNA replication, synthesis of primer"/>
    <property type="evidence" value="ECO:0007669"/>
    <property type="project" value="TreeGrafter"/>
</dbReference>
<dbReference type="Pfam" id="PF13155">
    <property type="entry name" value="Toprim_2"/>
    <property type="match status" value="1"/>
</dbReference>
<dbReference type="CDD" id="cd03364">
    <property type="entry name" value="TOPRIM_DnaG_primases"/>
    <property type="match status" value="1"/>
</dbReference>
<dbReference type="AlphaFoldDB" id="X0S4L7"/>
<dbReference type="SUPFAM" id="SSF56731">
    <property type="entry name" value="DNA primase core"/>
    <property type="match status" value="1"/>
</dbReference>
<dbReference type="PANTHER" id="PTHR30313">
    <property type="entry name" value="DNA PRIMASE"/>
    <property type="match status" value="1"/>
</dbReference>
<name>X0S4L7_9ZZZZ</name>
<dbReference type="InterPro" id="IPR034151">
    <property type="entry name" value="TOPRIM_DnaG_bac"/>
</dbReference>
<dbReference type="InterPro" id="IPR013264">
    <property type="entry name" value="DNAG_N"/>
</dbReference>
<dbReference type="InterPro" id="IPR037068">
    <property type="entry name" value="DNA_primase_core_N_sf"/>
</dbReference>
<dbReference type="PROSITE" id="PS50880">
    <property type="entry name" value="TOPRIM"/>
    <property type="match status" value="1"/>
</dbReference>
<dbReference type="GO" id="GO:0005737">
    <property type="term" value="C:cytoplasm"/>
    <property type="evidence" value="ECO:0007669"/>
    <property type="project" value="TreeGrafter"/>
</dbReference>
<dbReference type="InterPro" id="IPR050219">
    <property type="entry name" value="DnaG_primase"/>
</dbReference>
<dbReference type="Pfam" id="PF08275">
    <property type="entry name" value="DNAG_N"/>
    <property type="match status" value="1"/>
</dbReference>
<evidence type="ECO:0000259" key="1">
    <source>
        <dbReference type="PROSITE" id="PS50880"/>
    </source>
</evidence>
<organism evidence="2">
    <name type="scientific">marine sediment metagenome</name>
    <dbReference type="NCBI Taxonomy" id="412755"/>
    <lineage>
        <taxon>unclassified sequences</taxon>
        <taxon>metagenomes</taxon>
        <taxon>ecological metagenomes</taxon>
    </lineage>
</organism>
<dbReference type="Gene3D" id="3.90.980.10">
    <property type="entry name" value="DNA primase, catalytic core, N-terminal domain"/>
    <property type="match status" value="1"/>
</dbReference>
<accession>X0S4L7</accession>
<evidence type="ECO:0000313" key="2">
    <source>
        <dbReference type="EMBL" id="GAF75944.1"/>
    </source>
</evidence>
<dbReference type="EMBL" id="BARS01008242">
    <property type="protein sequence ID" value="GAF75944.1"/>
    <property type="molecule type" value="Genomic_DNA"/>
</dbReference>
<dbReference type="SMART" id="SM00493">
    <property type="entry name" value="TOPRIM"/>
    <property type="match status" value="1"/>
</dbReference>
<dbReference type="PANTHER" id="PTHR30313:SF2">
    <property type="entry name" value="DNA PRIMASE"/>
    <property type="match status" value="1"/>
</dbReference>
<feature type="domain" description="Toprim" evidence="1">
    <location>
        <begin position="82"/>
        <end position="163"/>
    </location>
</feature>
<gene>
    <name evidence="2" type="ORF">S01H1_15751</name>
</gene>
<feature type="non-terminal residue" evidence="2">
    <location>
        <position position="375"/>
    </location>
</feature>
<reference evidence="2" key="1">
    <citation type="journal article" date="2014" name="Front. Microbiol.">
        <title>High frequency of phylogenetically diverse reductive dehalogenase-homologous genes in deep subseafloor sedimentary metagenomes.</title>
        <authorList>
            <person name="Kawai M."/>
            <person name="Futagami T."/>
            <person name="Toyoda A."/>
            <person name="Takaki Y."/>
            <person name="Nishi S."/>
            <person name="Hori S."/>
            <person name="Arai W."/>
            <person name="Tsubouchi T."/>
            <person name="Morono Y."/>
            <person name="Uchiyama I."/>
            <person name="Ito T."/>
            <person name="Fujiyama A."/>
            <person name="Inagaki F."/>
            <person name="Takami H."/>
        </authorList>
    </citation>
    <scope>NUCLEOTIDE SEQUENCE</scope>
    <source>
        <strain evidence="2">Expedition CK06-06</strain>
    </source>
</reference>
<comment type="caution">
    <text evidence="2">The sequence shown here is derived from an EMBL/GenBank/DDBJ whole genome shotgun (WGS) entry which is preliminary data.</text>
</comment>
<feature type="non-terminal residue" evidence="2">
    <location>
        <position position="1"/>
    </location>
</feature>